<feature type="compositionally biased region" description="Polar residues" evidence="13">
    <location>
        <begin position="1"/>
        <end position="20"/>
    </location>
</feature>
<proteinExistence type="inferred from homology"/>
<dbReference type="InterPro" id="IPR001969">
    <property type="entry name" value="Aspartic_peptidase_AS"/>
</dbReference>
<dbReference type="Proteomes" id="UP000594263">
    <property type="component" value="Unplaced"/>
</dbReference>
<dbReference type="AlphaFoldDB" id="A0A7N0TVZ4"/>
<evidence type="ECO:0000256" key="1">
    <source>
        <dbReference type="ARBA" id="ARBA00004193"/>
    </source>
</evidence>
<dbReference type="GO" id="GO:0004190">
    <property type="term" value="F:aspartic-type endopeptidase activity"/>
    <property type="evidence" value="ECO:0007669"/>
    <property type="project" value="UniProtKB-KW"/>
</dbReference>
<name>A0A7N0TVZ4_KALFE</name>
<protein>
    <recommendedName>
        <fullName evidence="14">Peptidase A1 domain-containing protein</fullName>
    </recommendedName>
</protein>
<evidence type="ECO:0000256" key="13">
    <source>
        <dbReference type="SAM" id="MobiDB-lite"/>
    </source>
</evidence>
<reference evidence="15" key="1">
    <citation type="submission" date="2021-01" db="UniProtKB">
        <authorList>
            <consortium name="EnsemblPlants"/>
        </authorList>
    </citation>
    <scope>IDENTIFICATION</scope>
</reference>
<evidence type="ECO:0000256" key="10">
    <source>
        <dbReference type="ARBA" id="ARBA00023288"/>
    </source>
</evidence>
<dbReference type="EnsemblPlants" id="Kaladp0046s0202.1.v1.1">
    <property type="protein sequence ID" value="Kaladp0046s0202.1.v1.1"/>
    <property type="gene ID" value="Kaladp0046s0202.v1.1"/>
</dbReference>
<evidence type="ECO:0000313" key="16">
    <source>
        <dbReference type="Proteomes" id="UP000594263"/>
    </source>
</evidence>
<dbReference type="Gene3D" id="2.40.70.10">
    <property type="entry name" value="Acid Proteases"/>
    <property type="match status" value="2"/>
</dbReference>
<dbReference type="InterPro" id="IPR033121">
    <property type="entry name" value="PEPTIDASE_A1"/>
</dbReference>
<evidence type="ECO:0000256" key="2">
    <source>
        <dbReference type="ARBA" id="ARBA00007447"/>
    </source>
</evidence>
<dbReference type="InterPro" id="IPR032799">
    <property type="entry name" value="TAXi_C"/>
</dbReference>
<feature type="region of interest" description="Disordered" evidence="13">
    <location>
        <begin position="1"/>
        <end position="26"/>
    </location>
</feature>
<evidence type="ECO:0000256" key="12">
    <source>
        <dbReference type="RuleBase" id="RU000454"/>
    </source>
</evidence>
<keyword evidence="16" id="KW-1185">Reference proteome</keyword>
<dbReference type="Pfam" id="PF14543">
    <property type="entry name" value="TAXi_N"/>
    <property type="match status" value="1"/>
</dbReference>
<evidence type="ECO:0000256" key="5">
    <source>
        <dbReference type="ARBA" id="ARBA00022729"/>
    </source>
</evidence>
<accession>A0A7N0TVZ4</accession>
<evidence type="ECO:0000259" key="14">
    <source>
        <dbReference type="PROSITE" id="PS51767"/>
    </source>
</evidence>
<dbReference type="GO" id="GO:0006508">
    <property type="term" value="P:proteolysis"/>
    <property type="evidence" value="ECO:0007669"/>
    <property type="project" value="UniProtKB-KW"/>
</dbReference>
<evidence type="ECO:0000256" key="8">
    <source>
        <dbReference type="ARBA" id="ARBA00023136"/>
    </source>
</evidence>
<dbReference type="PANTHER" id="PTHR13683:SF232">
    <property type="entry name" value="OS09G0542100 PROTEIN"/>
    <property type="match status" value="1"/>
</dbReference>
<evidence type="ECO:0000256" key="4">
    <source>
        <dbReference type="ARBA" id="ARBA00022670"/>
    </source>
</evidence>
<keyword evidence="6 12" id="KW-0064">Aspartyl protease</keyword>
<dbReference type="PROSITE" id="PS51767">
    <property type="entry name" value="PEPTIDASE_A1"/>
    <property type="match status" value="1"/>
</dbReference>
<feature type="domain" description="Peptidase A1" evidence="14">
    <location>
        <begin position="117"/>
        <end position="457"/>
    </location>
</feature>
<dbReference type="SUPFAM" id="SSF50630">
    <property type="entry name" value="Acid proteases"/>
    <property type="match status" value="1"/>
</dbReference>
<feature type="active site" evidence="11">
    <location>
        <position position="340"/>
    </location>
</feature>
<keyword evidence="10" id="KW-0449">Lipoprotein</keyword>
<keyword evidence="4 12" id="KW-0645">Protease</keyword>
<comment type="similarity">
    <text evidence="2 12">Belongs to the peptidase A1 family.</text>
</comment>
<evidence type="ECO:0000256" key="11">
    <source>
        <dbReference type="PIRSR" id="PIRSR601461-1"/>
    </source>
</evidence>
<keyword evidence="9" id="KW-0325">Glycoprotein</keyword>
<feature type="active site" evidence="11">
    <location>
        <position position="135"/>
    </location>
</feature>
<organism evidence="15 16">
    <name type="scientific">Kalanchoe fedtschenkoi</name>
    <name type="common">Lavender scallops</name>
    <name type="synonym">South American air plant</name>
    <dbReference type="NCBI Taxonomy" id="63787"/>
    <lineage>
        <taxon>Eukaryota</taxon>
        <taxon>Viridiplantae</taxon>
        <taxon>Streptophyta</taxon>
        <taxon>Embryophyta</taxon>
        <taxon>Tracheophyta</taxon>
        <taxon>Spermatophyta</taxon>
        <taxon>Magnoliopsida</taxon>
        <taxon>eudicotyledons</taxon>
        <taxon>Gunneridae</taxon>
        <taxon>Pentapetalae</taxon>
        <taxon>Saxifragales</taxon>
        <taxon>Crassulaceae</taxon>
        <taxon>Kalanchoe</taxon>
    </lineage>
</organism>
<dbReference type="PROSITE" id="PS00141">
    <property type="entry name" value="ASP_PROTEASE"/>
    <property type="match status" value="2"/>
</dbReference>
<dbReference type="GO" id="GO:0005886">
    <property type="term" value="C:plasma membrane"/>
    <property type="evidence" value="ECO:0007669"/>
    <property type="project" value="UniProtKB-SubCell"/>
</dbReference>
<comment type="subcellular location">
    <subcellularLocation>
        <location evidence="1">Cell membrane</location>
        <topology evidence="1">Lipid-anchor</topology>
    </subcellularLocation>
</comment>
<evidence type="ECO:0000256" key="3">
    <source>
        <dbReference type="ARBA" id="ARBA00022475"/>
    </source>
</evidence>
<evidence type="ECO:0000256" key="9">
    <source>
        <dbReference type="ARBA" id="ARBA00023180"/>
    </source>
</evidence>
<keyword evidence="3" id="KW-1003">Cell membrane</keyword>
<sequence>MAASSASRCTTDTPIGSENGPTKPEGLRLGIGPSRAASIITLPCYNMIEPSEVAAPFPIPTDLYPLLMETPQFGLPLWDCKIHICFRVSGIREICIYPYSATAADSFLFLSGDVSLHYASVKLGTPGMKFLVALDTGSDLFWVPCECSRCAPTDGTTYASDFELSIYNPKISSTSKKVDCNHSLCYRHNKCLETSNECPYMVSYVSAETSTTGVLVQDLLHLTTEGSHREVLKAYVTFGCGRVQTGSFLDGAAPNGLFGLGMDKISVPSILSSEGLIRNSFSMCFGQDGIGRISFGDLGSNDQQETPFSVNSFHPNYTVISTGLRVGMSVIDTDFTALFDSGTSFTYLMDPIYTMLSKSFHSQVREKRRPADSRIPFEYCYYMSPESNASLIPSVTLTMKGDGQFFVYEPVLVISTQNELLYCLAVVKSTELNIIGQNFMTGYRVVFNREKLTLGWKKFDCYDIEEADKYPPRPNATHVPPAVAAGVGNVSSHGGGHKEYMSSFAKPSQLSQAVSAYLIILQILAFNSRL</sequence>
<dbReference type="FunFam" id="2.40.70.10:FF:000012">
    <property type="entry name" value="Aspartyl protease family protein 1"/>
    <property type="match status" value="1"/>
</dbReference>
<dbReference type="InterPro" id="IPR001461">
    <property type="entry name" value="Aspartic_peptidase_A1"/>
</dbReference>
<dbReference type="FunFam" id="2.40.70.10:FF:000014">
    <property type="entry name" value="Aspartyl protease family protein 1"/>
    <property type="match status" value="1"/>
</dbReference>
<evidence type="ECO:0000256" key="6">
    <source>
        <dbReference type="ARBA" id="ARBA00022750"/>
    </source>
</evidence>
<dbReference type="PRINTS" id="PR00792">
    <property type="entry name" value="PEPSIN"/>
</dbReference>
<dbReference type="InterPro" id="IPR021109">
    <property type="entry name" value="Peptidase_aspartic_dom_sf"/>
</dbReference>
<dbReference type="PANTHER" id="PTHR13683">
    <property type="entry name" value="ASPARTYL PROTEASES"/>
    <property type="match status" value="1"/>
</dbReference>
<dbReference type="OMA" id="MHMAYMA"/>
<dbReference type="Pfam" id="PF14541">
    <property type="entry name" value="TAXi_C"/>
    <property type="match status" value="1"/>
</dbReference>
<keyword evidence="5" id="KW-0732">Signal</keyword>
<evidence type="ECO:0000256" key="7">
    <source>
        <dbReference type="ARBA" id="ARBA00022801"/>
    </source>
</evidence>
<dbReference type="Gramene" id="Kaladp0046s0202.1.v1.1">
    <property type="protein sequence ID" value="Kaladp0046s0202.1.v1.1"/>
    <property type="gene ID" value="Kaladp0046s0202.v1.1"/>
</dbReference>
<keyword evidence="7 12" id="KW-0378">Hydrolase</keyword>
<evidence type="ECO:0000313" key="15">
    <source>
        <dbReference type="EnsemblPlants" id="Kaladp0046s0202.1.v1.1"/>
    </source>
</evidence>
<dbReference type="InterPro" id="IPR032861">
    <property type="entry name" value="TAXi_N"/>
</dbReference>
<keyword evidence="8" id="KW-0472">Membrane</keyword>